<reference evidence="3" key="1">
    <citation type="submission" date="2021-03" db="EMBL/GenBank/DDBJ databases">
        <title>Antimicrobial resistance genes in bacteria isolated from Japanese honey, and their potential for conferring macrolide and lincosamide resistance in the American foulbrood pathogen Paenibacillus larvae.</title>
        <authorList>
            <person name="Okamoto M."/>
            <person name="Kumagai M."/>
            <person name="Kanamori H."/>
            <person name="Takamatsu D."/>
        </authorList>
    </citation>
    <scope>NUCLEOTIDE SEQUENCE</scope>
    <source>
        <strain evidence="3">J2TS6</strain>
    </source>
</reference>
<feature type="region of interest" description="Disordered" evidence="1">
    <location>
        <begin position="1"/>
        <end position="23"/>
    </location>
</feature>
<dbReference type="PANTHER" id="PTHR34407">
    <property type="entry name" value="EXPRESSED PROTEIN"/>
    <property type="match status" value="1"/>
</dbReference>
<dbReference type="SUPFAM" id="SSF52266">
    <property type="entry name" value="SGNH hydrolase"/>
    <property type="match status" value="1"/>
</dbReference>
<feature type="domain" description="SGNH hydrolase-type esterase" evidence="2">
    <location>
        <begin position="228"/>
        <end position="402"/>
    </location>
</feature>
<name>A0A919XFK2_9BACL</name>
<dbReference type="InterPro" id="IPR013830">
    <property type="entry name" value="SGNH_hydro"/>
</dbReference>
<dbReference type="Gene3D" id="3.40.50.1110">
    <property type="entry name" value="SGNH hydrolase"/>
    <property type="match status" value="1"/>
</dbReference>
<comment type="caution">
    <text evidence="3">The sequence shown here is derived from an EMBL/GenBank/DDBJ whole genome shotgun (WGS) entry which is preliminary data.</text>
</comment>
<organism evidence="3 4">
    <name type="scientific">Paenibacillus albilobatus</name>
    <dbReference type="NCBI Taxonomy" id="2716884"/>
    <lineage>
        <taxon>Bacteria</taxon>
        <taxon>Bacillati</taxon>
        <taxon>Bacillota</taxon>
        <taxon>Bacilli</taxon>
        <taxon>Bacillales</taxon>
        <taxon>Paenibacillaceae</taxon>
        <taxon>Paenibacillus</taxon>
    </lineage>
</organism>
<evidence type="ECO:0000313" key="4">
    <source>
        <dbReference type="Proteomes" id="UP000679779"/>
    </source>
</evidence>
<sequence length="579" mass="64289">MTDPRSSAADATRAPMAPQDPASGRNGLYILHDAAIEATARPDGTFAQEIYLDGQRLIDKARYAGGGLDEAILENLRSFDGFRRMVHRIGISVHAHGNEKSTVFFTIHNRGKSGRFESGTRLRFPCPADGSESLLTLEDYDWSPDDEVPGKFAFEFERAGVLATANIIFYLHDGYPVPESIPEPPVDFGSESYRRMIEKSLLNKGNNKRLKTAIEKAKRGEPVTIAYIGGSITQGAGAVPLSANCYAYRSYDLFKRWFVPSGGDSVRFIKAGVGGTPSELGIVRYERDVLRDGTVEPDIVIVEFAVNDADDETKGSCYESLVLKALAGGNKPAVILLFSVFMNDWNLQDRLAPIGWHYQLPMVSVKDAVVEQFRLSKADGNVISKRQFFYDIYHPTNAGHKIMSDCLGWLFEVTDRSAADGEDLPTDKPPLIGNGYVGTRLLDRMNADGIARIHPGGFQETDAELQMAELDDHSYGTPLFPHNWMHTAESGNPSFKMTIRSRRLILVFKDSGSHDFGTANIWVDGQLKRTADPHQVNWTHCHAVLLYDEEDVREHTIEIAMAEGNEDKRFTILGFGYVP</sequence>
<dbReference type="RefSeq" id="WP_160037907.1">
    <property type="nucleotide sequence ID" value="NZ_BORQ01000001.1"/>
</dbReference>
<dbReference type="AlphaFoldDB" id="A0A919XFK2"/>
<dbReference type="EMBL" id="BORQ01000001">
    <property type="protein sequence ID" value="GIO29523.1"/>
    <property type="molecule type" value="Genomic_DNA"/>
</dbReference>
<dbReference type="CDD" id="cd00229">
    <property type="entry name" value="SGNH_hydrolase"/>
    <property type="match status" value="1"/>
</dbReference>
<dbReference type="Pfam" id="PF13472">
    <property type="entry name" value="Lipase_GDSL_2"/>
    <property type="match status" value="1"/>
</dbReference>
<proteinExistence type="predicted"/>
<dbReference type="Proteomes" id="UP000679779">
    <property type="component" value="Unassembled WGS sequence"/>
</dbReference>
<dbReference type="InterPro" id="IPR036514">
    <property type="entry name" value="SGNH_hydro_sf"/>
</dbReference>
<accession>A0A919XFK2</accession>
<evidence type="ECO:0000313" key="3">
    <source>
        <dbReference type="EMBL" id="GIO29523.1"/>
    </source>
</evidence>
<evidence type="ECO:0000259" key="2">
    <source>
        <dbReference type="Pfam" id="PF13472"/>
    </source>
</evidence>
<gene>
    <name evidence="3" type="ORF">J2TS6_06640</name>
</gene>
<protein>
    <recommendedName>
        <fullName evidence="2">SGNH hydrolase-type esterase domain-containing protein</fullName>
    </recommendedName>
</protein>
<keyword evidence="4" id="KW-1185">Reference proteome</keyword>
<evidence type="ECO:0000256" key="1">
    <source>
        <dbReference type="SAM" id="MobiDB-lite"/>
    </source>
</evidence>
<dbReference type="PANTHER" id="PTHR34407:SF1">
    <property type="entry name" value="SGNH HYDROLASE-TYPE ESTERASE DOMAIN-CONTAINING PROTEIN"/>
    <property type="match status" value="1"/>
</dbReference>